<dbReference type="PRINTS" id="PR02031">
    <property type="entry name" value="CYSSERRICHNP"/>
</dbReference>
<keyword evidence="6" id="KW-0010">Activator</keyword>
<protein>
    <submittedName>
        <fullName evidence="11">CSRNP_N domain-containing protein</fullName>
    </submittedName>
</protein>
<dbReference type="PANTHER" id="PTHR13580:SF9">
    <property type="entry name" value="AXIN1 UP-REGULATED 1, ISOFORM A"/>
    <property type="match status" value="1"/>
</dbReference>
<keyword evidence="8" id="KW-0539">Nucleus</keyword>
<feature type="domain" description="Cysteine/serine-rich nuclear protein N-terminal" evidence="10">
    <location>
        <begin position="206"/>
        <end position="333"/>
    </location>
</feature>
<evidence type="ECO:0000256" key="1">
    <source>
        <dbReference type="ARBA" id="ARBA00004123"/>
    </source>
</evidence>
<evidence type="ECO:0000256" key="6">
    <source>
        <dbReference type="ARBA" id="ARBA00023159"/>
    </source>
</evidence>
<dbReference type="InterPro" id="IPR031972">
    <property type="entry name" value="CSRNP_N"/>
</dbReference>
<evidence type="ECO:0000256" key="5">
    <source>
        <dbReference type="ARBA" id="ARBA00023125"/>
    </source>
</evidence>
<evidence type="ECO:0000313" key="11">
    <source>
        <dbReference type="WBParaSite" id="MCU_004343-RA"/>
    </source>
</evidence>
<dbReference type="GO" id="GO:0043565">
    <property type="term" value="F:sequence-specific DNA binding"/>
    <property type="evidence" value="ECO:0007669"/>
    <property type="project" value="TreeGrafter"/>
</dbReference>
<reference evidence="11" key="1">
    <citation type="submission" date="2019-11" db="UniProtKB">
        <authorList>
            <consortium name="WormBaseParasite"/>
        </authorList>
    </citation>
    <scope>IDENTIFICATION</scope>
</reference>
<name>A0A5K3EZD4_MESCO</name>
<accession>A0A5K3EZD4</accession>
<dbReference type="GO" id="GO:0006915">
    <property type="term" value="P:apoptotic process"/>
    <property type="evidence" value="ECO:0007669"/>
    <property type="project" value="UniProtKB-KW"/>
</dbReference>
<evidence type="ECO:0000256" key="2">
    <source>
        <dbReference type="ARBA" id="ARBA00008548"/>
    </source>
</evidence>
<evidence type="ECO:0000256" key="3">
    <source>
        <dbReference type="ARBA" id="ARBA00022703"/>
    </source>
</evidence>
<sequence>MEGSASCCGDVRCHLSSRQTNSNSDALDSYGRISPPSTPLCQKHVRFSRAHVFYFTRQQGSSSVPERGGCSLGMAQTHLYSETYGALQYRRIRRMERKLKLAPGNSSLQSSLKGRQRGIASYVQNSNGGNSGNAVRVPVLCSPPQLSPQSYESPIFDTCYPDDAFKSDLTSAPPPRLSPPKESLSATTTGFTAFSEYVGHIDTDSETSLESSTVPSNFSTKSTKISRKLLPLHPTVRSRLLKRSGVANIDESERWACASLRSSRALVGCGCITSPCDPDTCSCAFDGVPCQVDRPGFPCSCDPVLCCNPSGRVEFSKERVRAHASHVLQRLASECQTDEATQLLSSEHGECLWCLKNYATTPAPPPSPPLPSTTDATPPPPPSPCRQDAFPAVSIVEDDRLLSPLSVSAECMLTPPKLISDVPPTVPTMEDEPGLSNLTSTIKQANTCNPSPISTIDDVIVLDDIPDPFNKVPFLLPSPPVIFTPIASAPSDNPTVFDLDNDADMLLGKSVFPPAPDNAVVEQPTSLVTVSDGKTDTAPAATPQPDLTPFGRLSLRKRRIIRSPYPLASLRKRYAKKSLLATGGLTSVAEVVSTTPTKPPPPRALFDSPLSASPVTRQTTVAAAGCGGVDDD</sequence>
<dbReference type="PANTHER" id="PTHR13580">
    <property type="entry name" value="TGF-BETA INDUCED APOPTOSIS PROTEIN"/>
    <property type="match status" value="1"/>
</dbReference>
<organism evidence="11">
    <name type="scientific">Mesocestoides corti</name>
    <name type="common">Flatworm</name>
    <dbReference type="NCBI Taxonomy" id="53468"/>
    <lineage>
        <taxon>Eukaryota</taxon>
        <taxon>Metazoa</taxon>
        <taxon>Spiralia</taxon>
        <taxon>Lophotrochozoa</taxon>
        <taxon>Platyhelminthes</taxon>
        <taxon>Cestoda</taxon>
        <taxon>Eucestoda</taxon>
        <taxon>Cyclophyllidea</taxon>
        <taxon>Mesocestoididae</taxon>
        <taxon>Mesocestoides</taxon>
    </lineage>
</organism>
<dbReference type="InterPro" id="IPR023260">
    <property type="entry name" value="Cys/Ser-rich_nuc_prot"/>
</dbReference>
<evidence type="ECO:0000259" key="10">
    <source>
        <dbReference type="Pfam" id="PF16019"/>
    </source>
</evidence>
<dbReference type="AlphaFoldDB" id="A0A5K3EZD4"/>
<keyword evidence="4" id="KW-0805">Transcription regulation</keyword>
<feature type="region of interest" description="Disordered" evidence="9">
    <location>
        <begin position="364"/>
        <end position="388"/>
    </location>
</feature>
<keyword evidence="7" id="KW-0804">Transcription</keyword>
<keyword evidence="5" id="KW-0238">DNA-binding</keyword>
<dbReference type="GO" id="GO:0005634">
    <property type="term" value="C:nucleus"/>
    <property type="evidence" value="ECO:0007669"/>
    <property type="project" value="UniProtKB-SubCell"/>
</dbReference>
<evidence type="ECO:0000256" key="7">
    <source>
        <dbReference type="ARBA" id="ARBA00023163"/>
    </source>
</evidence>
<dbReference type="Pfam" id="PF16019">
    <property type="entry name" value="CSRNP_N"/>
    <property type="match status" value="2"/>
</dbReference>
<dbReference type="WBParaSite" id="MCU_004343-RA">
    <property type="protein sequence ID" value="MCU_004343-RA"/>
    <property type="gene ID" value="MCU_004343"/>
</dbReference>
<dbReference type="GO" id="GO:0000981">
    <property type="term" value="F:DNA-binding transcription factor activity, RNA polymerase II-specific"/>
    <property type="evidence" value="ECO:0007669"/>
    <property type="project" value="TreeGrafter"/>
</dbReference>
<feature type="region of interest" description="Disordered" evidence="9">
    <location>
        <begin position="592"/>
        <end position="617"/>
    </location>
</feature>
<feature type="compositionally biased region" description="Pro residues" evidence="9">
    <location>
        <begin position="364"/>
        <end position="384"/>
    </location>
</feature>
<evidence type="ECO:0000256" key="8">
    <source>
        <dbReference type="ARBA" id="ARBA00023242"/>
    </source>
</evidence>
<comment type="similarity">
    <text evidence="2">Belongs to the AXUD1 family.</text>
</comment>
<feature type="domain" description="Cysteine/serine-rich nuclear protein N-terminal" evidence="10">
    <location>
        <begin position="42"/>
        <end position="101"/>
    </location>
</feature>
<comment type="subcellular location">
    <subcellularLocation>
        <location evidence="1">Nucleus</location>
    </subcellularLocation>
</comment>
<proteinExistence type="inferred from homology"/>
<keyword evidence="3" id="KW-0053">Apoptosis</keyword>
<evidence type="ECO:0000256" key="4">
    <source>
        <dbReference type="ARBA" id="ARBA00023015"/>
    </source>
</evidence>
<evidence type="ECO:0000256" key="9">
    <source>
        <dbReference type="SAM" id="MobiDB-lite"/>
    </source>
</evidence>